<gene>
    <name evidence="2" type="ORF">ETD96_00825</name>
</gene>
<evidence type="ECO:0000256" key="1">
    <source>
        <dbReference type="SAM" id="Phobius"/>
    </source>
</evidence>
<protein>
    <submittedName>
        <fullName evidence="2">Uncharacterized protein</fullName>
    </submittedName>
</protein>
<keyword evidence="3" id="KW-1185">Reference proteome</keyword>
<dbReference type="OrthoDB" id="5116822at2"/>
<dbReference type="Proteomes" id="UP000305238">
    <property type="component" value="Unassembled WGS sequence"/>
</dbReference>
<sequence length="288" mass="32143">MSNSNPTGNSKKNRTPDRWWQRPAFKWIATAIITPILVGVGAWSIQKGINSYGNRPRGNPVTVELARVQRSEGEQAGDWVFRQPMQLTDAELSALNQMHKQSATPTDAEEAWFRRNGGVDPNVSIIKLVLRGNRSDPVRVVDMTALAQCTEPLTGTLFLDPTAGAEESTRVEFDLDTPSPHAKFVTDDGTMQGDYFRENSISLKRGETIALEIAARTVRHYCSFTLKMDVVADSKTSSVHIGDQRRPYVVSAVNPDPKAYKELYIAGLADPPDYPIRWRQADPRTYHS</sequence>
<accession>A0A5S4HAX1</accession>
<feature type="transmembrane region" description="Helical" evidence="1">
    <location>
        <begin position="24"/>
        <end position="45"/>
    </location>
</feature>
<evidence type="ECO:0000313" key="3">
    <source>
        <dbReference type="Proteomes" id="UP000305238"/>
    </source>
</evidence>
<keyword evidence="1" id="KW-0472">Membrane</keyword>
<organism evidence="2 3">
    <name type="scientific">Actinomadura geliboluensis</name>
    <dbReference type="NCBI Taxonomy" id="882440"/>
    <lineage>
        <taxon>Bacteria</taxon>
        <taxon>Bacillati</taxon>
        <taxon>Actinomycetota</taxon>
        <taxon>Actinomycetes</taxon>
        <taxon>Streptosporangiales</taxon>
        <taxon>Thermomonosporaceae</taxon>
        <taxon>Actinomadura</taxon>
    </lineage>
</organism>
<dbReference type="RefSeq" id="WP_138632377.1">
    <property type="nucleotide sequence ID" value="NZ_VCKZ01000002.1"/>
</dbReference>
<keyword evidence="1" id="KW-1133">Transmembrane helix</keyword>
<reference evidence="2 3" key="1">
    <citation type="submission" date="2019-05" db="EMBL/GenBank/DDBJ databases">
        <title>Draft genome sequence of Actinomadura geliboluensis A8036.</title>
        <authorList>
            <person name="Saricaoglu S."/>
            <person name="Isik K."/>
        </authorList>
    </citation>
    <scope>NUCLEOTIDE SEQUENCE [LARGE SCALE GENOMIC DNA]</scope>
    <source>
        <strain evidence="2 3">A8036</strain>
    </source>
</reference>
<name>A0A5S4HAX1_9ACTN</name>
<evidence type="ECO:0000313" key="2">
    <source>
        <dbReference type="EMBL" id="TMR42408.1"/>
    </source>
</evidence>
<keyword evidence="1" id="KW-0812">Transmembrane</keyword>
<proteinExistence type="predicted"/>
<dbReference type="AlphaFoldDB" id="A0A5S4HAX1"/>
<dbReference type="EMBL" id="VCKZ01000002">
    <property type="protein sequence ID" value="TMR42408.1"/>
    <property type="molecule type" value="Genomic_DNA"/>
</dbReference>
<comment type="caution">
    <text evidence="2">The sequence shown here is derived from an EMBL/GenBank/DDBJ whole genome shotgun (WGS) entry which is preliminary data.</text>
</comment>